<gene>
    <name evidence="9" type="ORF">ACN38_g4656</name>
</gene>
<dbReference type="OrthoDB" id="2423195at2759"/>
<evidence type="ECO:0000313" key="10">
    <source>
        <dbReference type="Proteomes" id="UP000037696"/>
    </source>
</evidence>
<feature type="compositionally biased region" description="Polar residues" evidence="7">
    <location>
        <begin position="768"/>
        <end position="780"/>
    </location>
</feature>
<dbReference type="Pfam" id="PF13087">
    <property type="entry name" value="AAA_12"/>
    <property type="match status" value="1"/>
</dbReference>
<feature type="domain" description="RZ-type" evidence="8">
    <location>
        <begin position="829"/>
        <end position="903"/>
    </location>
</feature>
<keyword evidence="5" id="KW-0862">Zinc</keyword>
<dbReference type="EMBL" id="LHQQ01000061">
    <property type="protein sequence ID" value="KOS44440.1"/>
    <property type="molecule type" value="Genomic_DNA"/>
</dbReference>
<proteinExistence type="predicted"/>
<dbReference type="Pfam" id="PF20173">
    <property type="entry name" value="ZnF_RZ-type"/>
    <property type="match status" value="1"/>
</dbReference>
<dbReference type="Gene3D" id="3.40.50.300">
    <property type="entry name" value="P-loop containing nucleotide triphosphate hydrolases"/>
    <property type="match status" value="1"/>
</dbReference>
<dbReference type="AlphaFoldDB" id="A0A0M8PBQ8"/>
<dbReference type="InterPro" id="IPR027417">
    <property type="entry name" value="P-loop_NTPase"/>
</dbReference>
<dbReference type="GO" id="GO:0031380">
    <property type="term" value="C:nuclear RNA-directed RNA polymerase complex"/>
    <property type="evidence" value="ECO:0007669"/>
    <property type="project" value="TreeGrafter"/>
</dbReference>
<dbReference type="Proteomes" id="UP000037696">
    <property type="component" value="Unassembled WGS sequence"/>
</dbReference>
<evidence type="ECO:0000256" key="1">
    <source>
        <dbReference type="ARBA" id="ARBA00004496"/>
    </source>
</evidence>
<evidence type="ECO:0000256" key="5">
    <source>
        <dbReference type="ARBA" id="ARBA00022833"/>
    </source>
</evidence>
<evidence type="ECO:0000256" key="2">
    <source>
        <dbReference type="ARBA" id="ARBA00022490"/>
    </source>
</evidence>
<dbReference type="InterPro" id="IPR046439">
    <property type="entry name" value="ZF_RZ_dom"/>
</dbReference>
<comment type="subcellular location">
    <subcellularLocation>
        <location evidence="1">Cytoplasm</location>
    </subcellularLocation>
</comment>
<dbReference type="PANTHER" id="PTHR10887">
    <property type="entry name" value="DNA2/NAM7 HELICASE FAMILY"/>
    <property type="match status" value="1"/>
</dbReference>
<dbReference type="InterPro" id="IPR045055">
    <property type="entry name" value="DNA2/NAM7-like"/>
</dbReference>
<evidence type="ECO:0000259" key="8">
    <source>
        <dbReference type="PROSITE" id="PS51981"/>
    </source>
</evidence>
<keyword evidence="6" id="KW-0391">Immunity</keyword>
<comment type="caution">
    <text evidence="9">The sequence shown here is derived from an EMBL/GenBank/DDBJ whole genome shotgun (WGS) entry which is preliminary data.</text>
</comment>
<sequence length="903" mass="101432">MPGVEHFIQIGDHRQLRPQIQNYSLSLESSSGKAWQLDRSQFERRAVGEPGLNPIPVAQLNAQRRMRPEISQLIRRVYPKLQDHESVMNLPNVVGMRENLFWLDHRRDEDTREDDIRVKSHSNQWEVDMATALVRHLVRQGEYNSNDIALLTPYTGQLRKLRASLSKDFEICLSERDLETLAAEGLGVDIDNPHQAGIPKVIERKTLLQTLRLATVDNFQGEEAKVIVVSLVRSNLKRQVGFLRTENRINVLLSRAQHGMYLIGNSYTYLNVPMWADVHAQLVLTNAVGTELALCCPRHPEVPILCSEPQEFERKSPEGGCNLLCTRRLEPCGHQCQAKCHSSFMHHGFACCKPCPRIRQTCDHACPKLCGTECGLCMVKISDVMLPCGHVKKTLMCHQMRDLESIKCDFKVDKIVSECGHVLRLACFIDVTFDAPTQPVCPPAEWHVHHVSKNALGSVPIKAPAPCLAQHRVTDFRVMSDAPEFSTVVISAPAFAEKTVQVVCVKNAVTSQMLVSISLNGNPILKSTWTRVQLSSSDAVTSLRPIRQFVTKRYNRVINRAVMDETCKRFLIKGRSDLEALDSRLNVLTDALVAKDTTARLPDLAKAQIKNRYTAFVRLSKEATSLSKMMDIEHQATKRLKDAIALRQRLSDDDEAISISDQLERLRISTPTPDNQITLGARLISIKAGGFVLNDKFRLLNSNTKIEKPILDIRLNRLTILFLEDCQNLIIQAKGGSLSRIVITATLVFAKVSELFGWYHRTHPPPTNGKTDQKGQSTALESRDNRRNTAREFLADALHLCDELGNCEALREKVEEMNRLYGDPRYEEVTPEELASIKIAMVDGRGGMATNSGHWYNCINGHPFAIGECGMPMELARCPERGAHIGGHNHQAVEGVSRAEHME</sequence>
<dbReference type="GO" id="GO:0008270">
    <property type="term" value="F:zinc ion binding"/>
    <property type="evidence" value="ECO:0007669"/>
    <property type="project" value="UniProtKB-KW"/>
</dbReference>
<dbReference type="PANTHER" id="PTHR10887:SF445">
    <property type="entry name" value="NFX1-TYPE ZINC FINGER-CONTAINING PROTEIN 1"/>
    <property type="match status" value="1"/>
</dbReference>
<dbReference type="InterPro" id="IPR047187">
    <property type="entry name" value="SF1_C_Upf1"/>
</dbReference>
<evidence type="ECO:0000256" key="6">
    <source>
        <dbReference type="ARBA" id="ARBA00022859"/>
    </source>
</evidence>
<evidence type="ECO:0000256" key="3">
    <source>
        <dbReference type="ARBA" id="ARBA00022723"/>
    </source>
</evidence>
<organism evidence="9 10">
    <name type="scientific">Penicillium nordicum</name>
    <dbReference type="NCBI Taxonomy" id="229535"/>
    <lineage>
        <taxon>Eukaryota</taxon>
        <taxon>Fungi</taxon>
        <taxon>Dikarya</taxon>
        <taxon>Ascomycota</taxon>
        <taxon>Pezizomycotina</taxon>
        <taxon>Eurotiomycetes</taxon>
        <taxon>Eurotiomycetidae</taxon>
        <taxon>Eurotiales</taxon>
        <taxon>Aspergillaceae</taxon>
        <taxon>Penicillium</taxon>
    </lineage>
</organism>
<dbReference type="STRING" id="229535.A0A0M8PBQ8"/>
<accession>A0A0M8PBQ8</accession>
<dbReference type="GO" id="GO:0005737">
    <property type="term" value="C:cytoplasm"/>
    <property type="evidence" value="ECO:0007669"/>
    <property type="project" value="UniProtKB-SubCell"/>
</dbReference>
<dbReference type="PROSITE" id="PS51981">
    <property type="entry name" value="ZF_RZ"/>
    <property type="match status" value="1"/>
</dbReference>
<reference evidence="9 10" key="1">
    <citation type="submission" date="2015-08" db="EMBL/GenBank/DDBJ databases">
        <title>Genome sequencing of Penicillium nordicum.</title>
        <authorList>
            <person name="Nguyen H.D."/>
            <person name="Seifert K.A."/>
        </authorList>
    </citation>
    <scope>NUCLEOTIDE SEQUENCE [LARGE SCALE GENOMIC DNA]</scope>
    <source>
        <strain evidence="9 10">DAOMC 185683</strain>
    </source>
</reference>
<dbReference type="GO" id="GO:0031048">
    <property type="term" value="P:regulatory ncRNA-mediated heterochromatin formation"/>
    <property type="evidence" value="ECO:0007669"/>
    <property type="project" value="TreeGrafter"/>
</dbReference>
<evidence type="ECO:0000256" key="4">
    <source>
        <dbReference type="ARBA" id="ARBA00022771"/>
    </source>
</evidence>
<evidence type="ECO:0000313" key="9">
    <source>
        <dbReference type="EMBL" id="KOS44440.1"/>
    </source>
</evidence>
<protein>
    <recommendedName>
        <fullName evidence="8">RZ-type domain-containing protein</fullName>
    </recommendedName>
</protein>
<dbReference type="GO" id="GO:0002376">
    <property type="term" value="P:immune system process"/>
    <property type="evidence" value="ECO:0007669"/>
    <property type="project" value="UniProtKB-KW"/>
</dbReference>
<keyword evidence="10" id="KW-1185">Reference proteome</keyword>
<dbReference type="FunFam" id="3.40.50.300:FF:001660">
    <property type="entry name" value="NF-X1 finger and helicase protein, putative"/>
    <property type="match status" value="1"/>
</dbReference>
<feature type="region of interest" description="Disordered" evidence="7">
    <location>
        <begin position="763"/>
        <end position="785"/>
    </location>
</feature>
<evidence type="ECO:0000256" key="7">
    <source>
        <dbReference type="SAM" id="MobiDB-lite"/>
    </source>
</evidence>
<dbReference type="SUPFAM" id="SSF52540">
    <property type="entry name" value="P-loop containing nucleoside triphosphate hydrolases"/>
    <property type="match status" value="1"/>
</dbReference>
<keyword evidence="2" id="KW-0963">Cytoplasm</keyword>
<name>A0A0M8PBQ8_9EURO</name>
<keyword evidence="4" id="KW-0863">Zinc-finger</keyword>
<keyword evidence="3" id="KW-0479">Metal-binding</keyword>
<dbReference type="CDD" id="cd18808">
    <property type="entry name" value="SF1_C_Upf1"/>
    <property type="match status" value="1"/>
</dbReference>
<dbReference type="InterPro" id="IPR041679">
    <property type="entry name" value="DNA2/NAM7-like_C"/>
</dbReference>